<proteinExistence type="predicted"/>
<dbReference type="Proteomes" id="UP000245488">
    <property type="component" value="Chromosome"/>
</dbReference>
<organism evidence="1 2">
    <name type="scientific">Butyrivibrio fibrisolvens</name>
    <dbReference type="NCBI Taxonomy" id="831"/>
    <lineage>
        <taxon>Bacteria</taxon>
        <taxon>Bacillati</taxon>
        <taxon>Bacillota</taxon>
        <taxon>Clostridia</taxon>
        <taxon>Lachnospirales</taxon>
        <taxon>Lachnospiraceae</taxon>
        <taxon>Butyrivibrio</taxon>
    </lineage>
</organism>
<protein>
    <submittedName>
        <fullName evidence="1">Uncharacterized protein</fullName>
    </submittedName>
</protein>
<reference evidence="1 2" key="1">
    <citation type="submission" date="2017-09" db="EMBL/GenBank/DDBJ databases">
        <title>High-quality draft genome sequence of Butyrivibrio fibrisolvens INBov1, isolated from cow rumen.</title>
        <authorList>
            <person name="Rodriguez Hernaez J."/>
            <person name="Rivarola M."/>
            <person name="Paniego N."/>
            <person name="Cravero S."/>
            <person name="Ceron Cucchi M."/>
            <person name="Martinez M.C."/>
        </authorList>
    </citation>
    <scope>NUCLEOTIDE SEQUENCE [LARGE SCALE GENOMIC DNA]</scope>
    <source>
        <strain evidence="1 2">INBov1</strain>
    </source>
</reference>
<evidence type="ECO:0000313" key="1">
    <source>
        <dbReference type="EMBL" id="PWT26238.1"/>
    </source>
</evidence>
<name>A0A317FX59_BUTFI</name>
<evidence type="ECO:0000313" key="2">
    <source>
        <dbReference type="Proteomes" id="UP000245488"/>
    </source>
</evidence>
<accession>A0A317FX59</accession>
<comment type="caution">
    <text evidence="1">The sequence shown here is derived from an EMBL/GenBank/DDBJ whole genome shotgun (WGS) entry which is preliminary data.</text>
</comment>
<dbReference type="AlphaFoldDB" id="A0A317FX59"/>
<sequence>MYDNIVAEIGHDFTKTVRNSQISDIDRSWIHFVYGSSKDTDDVLSYKYMLANAELENRIHDCRNIRL</sequence>
<keyword evidence="2" id="KW-1185">Reference proteome</keyword>
<dbReference type="EMBL" id="NXNG01000001">
    <property type="protein sequence ID" value="PWT26238.1"/>
    <property type="molecule type" value="Genomic_DNA"/>
</dbReference>
<gene>
    <name evidence="1" type="ORF">CPT75_03430</name>
</gene>